<feature type="transmembrane region" description="Helical" evidence="1">
    <location>
        <begin position="225"/>
        <end position="247"/>
    </location>
</feature>
<protein>
    <submittedName>
        <fullName evidence="2">Uncharacterized protein</fullName>
    </submittedName>
</protein>
<accession>A0ABP4XII2</accession>
<sequence>MSAPTSPARGPLARAWASNKPLTFLGVAMIATLVAAVVGLVLDPRVITGAPAWLKPAKFAISVALYSFTLVWLLSFLPGRRRLVGVVSWMVTIALVVEMVLIIYAVIAGTASHFNTSTPAAAAIFSVMGTAIVVVWVATLILGIALLRHRHSDRAFLWSLRLGVLIGMIGMALAFLMTSPTSDQLARARAGHGLPTTGAHSVGVADGGPGLPIVGWSTVGGDLRVAHFFGLHALQLLPLVGFAIARWAPASWRAGHRFALVWTVGLGYLGFVLLTAWQALRGQPFAEPDVVTLSAVGAIVGAVVVAVAAVAVSARRREVAV</sequence>
<feature type="transmembrane region" description="Helical" evidence="1">
    <location>
        <begin position="120"/>
        <end position="146"/>
    </location>
</feature>
<keyword evidence="3" id="KW-1185">Reference proteome</keyword>
<feature type="transmembrane region" description="Helical" evidence="1">
    <location>
        <begin position="158"/>
        <end position="177"/>
    </location>
</feature>
<evidence type="ECO:0000313" key="2">
    <source>
        <dbReference type="EMBL" id="GAA1784220.1"/>
    </source>
</evidence>
<name>A0ABP4XII2_9ACTN</name>
<dbReference type="RefSeq" id="WP_344125326.1">
    <property type="nucleotide sequence ID" value="NZ_BAAALT010000003.1"/>
</dbReference>
<organism evidence="2 3">
    <name type="scientific">Luedemannella flava</name>
    <dbReference type="NCBI Taxonomy" id="349316"/>
    <lineage>
        <taxon>Bacteria</taxon>
        <taxon>Bacillati</taxon>
        <taxon>Actinomycetota</taxon>
        <taxon>Actinomycetes</taxon>
        <taxon>Micromonosporales</taxon>
        <taxon>Micromonosporaceae</taxon>
        <taxon>Luedemannella</taxon>
    </lineage>
</organism>
<dbReference type="EMBL" id="BAAALT010000003">
    <property type="protein sequence ID" value="GAA1784220.1"/>
    <property type="molecule type" value="Genomic_DNA"/>
</dbReference>
<feature type="transmembrane region" description="Helical" evidence="1">
    <location>
        <begin position="292"/>
        <end position="314"/>
    </location>
</feature>
<evidence type="ECO:0000313" key="3">
    <source>
        <dbReference type="Proteomes" id="UP001500218"/>
    </source>
</evidence>
<feature type="transmembrane region" description="Helical" evidence="1">
    <location>
        <begin position="57"/>
        <end position="77"/>
    </location>
</feature>
<keyword evidence="1" id="KW-1133">Transmembrane helix</keyword>
<comment type="caution">
    <text evidence="2">The sequence shown here is derived from an EMBL/GenBank/DDBJ whole genome shotgun (WGS) entry which is preliminary data.</text>
</comment>
<dbReference type="Proteomes" id="UP001500218">
    <property type="component" value="Unassembled WGS sequence"/>
</dbReference>
<feature type="transmembrane region" description="Helical" evidence="1">
    <location>
        <begin position="259"/>
        <end position="280"/>
    </location>
</feature>
<keyword evidence="1" id="KW-0472">Membrane</keyword>
<gene>
    <name evidence="2" type="ORF">GCM10009682_03000</name>
</gene>
<feature type="transmembrane region" description="Helical" evidence="1">
    <location>
        <begin position="84"/>
        <end position="108"/>
    </location>
</feature>
<feature type="transmembrane region" description="Helical" evidence="1">
    <location>
        <begin position="21"/>
        <end position="42"/>
    </location>
</feature>
<keyword evidence="1" id="KW-0812">Transmembrane</keyword>
<proteinExistence type="predicted"/>
<evidence type="ECO:0000256" key="1">
    <source>
        <dbReference type="SAM" id="Phobius"/>
    </source>
</evidence>
<reference evidence="3" key="1">
    <citation type="journal article" date="2019" name="Int. J. Syst. Evol. Microbiol.">
        <title>The Global Catalogue of Microorganisms (GCM) 10K type strain sequencing project: providing services to taxonomists for standard genome sequencing and annotation.</title>
        <authorList>
            <consortium name="The Broad Institute Genomics Platform"/>
            <consortium name="The Broad Institute Genome Sequencing Center for Infectious Disease"/>
            <person name="Wu L."/>
            <person name="Ma J."/>
        </authorList>
    </citation>
    <scope>NUCLEOTIDE SEQUENCE [LARGE SCALE GENOMIC DNA]</scope>
    <source>
        <strain evidence="3">JCM 13250</strain>
    </source>
</reference>